<comment type="caution">
    <text evidence="1">The sequence shown here is derived from an EMBL/GenBank/DDBJ whole genome shotgun (WGS) entry which is preliminary data.</text>
</comment>
<sequence length="105" mass="11516">MLHCIVGHNRDSFACSSLPLYFIHIDASNIGLQVQSCCLTFSICKSPYELRPLPSKLVRESTNHEAASSQDDKFTSISALAICAVVNMATKDVAVVDTVRRQRCA</sequence>
<dbReference type="Proteomes" id="UP000076154">
    <property type="component" value="Unassembled WGS sequence"/>
</dbReference>
<proteinExistence type="predicted"/>
<dbReference type="EMBL" id="LUEZ02000054">
    <property type="protein sequence ID" value="RDB21572.1"/>
    <property type="molecule type" value="Genomic_DNA"/>
</dbReference>
<reference evidence="1" key="1">
    <citation type="submission" date="2018-04" db="EMBL/GenBank/DDBJ databases">
        <title>Whole genome sequencing of Hypsizygus marmoreus.</title>
        <authorList>
            <person name="Choi I.-G."/>
            <person name="Min B."/>
            <person name="Kim J.-G."/>
            <person name="Kim S."/>
            <person name="Oh Y.-L."/>
            <person name="Kong W.-S."/>
            <person name="Park H."/>
            <person name="Jeong J."/>
            <person name="Song E.-S."/>
        </authorList>
    </citation>
    <scope>NUCLEOTIDE SEQUENCE [LARGE SCALE GENOMIC DNA]</scope>
    <source>
        <strain evidence="1">51987-8</strain>
    </source>
</reference>
<organism evidence="1 2">
    <name type="scientific">Hypsizygus marmoreus</name>
    <name type="common">White beech mushroom</name>
    <name type="synonym">Agaricus marmoreus</name>
    <dbReference type="NCBI Taxonomy" id="39966"/>
    <lineage>
        <taxon>Eukaryota</taxon>
        <taxon>Fungi</taxon>
        <taxon>Dikarya</taxon>
        <taxon>Basidiomycota</taxon>
        <taxon>Agaricomycotina</taxon>
        <taxon>Agaricomycetes</taxon>
        <taxon>Agaricomycetidae</taxon>
        <taxon>Agaricales</taxon>
        <taxon>Tricholomatineae</taxon>
        <taxon>Lyophyllaceae</taxon>
        <taxon>Hypsizygus</taxon>
    </lineage>
</organism>
<protein>
    <submittedName>
        <fullName evidence="1">Uncharacterized protein</fullName>
    </submittedName>
</protein>
<gene>
    <name evidence="1" type="ORF">Hypma_011185</name>
</gene>
<name>A0A369JJR1_HYPMA</name>
<accession>A0A369JJR1</accession>
<keyword evidence="2" id="KW-1185">Reference proteome</keyword>
<evidence type="ECO:0000313" key="1">
    <source>
        <dbReference type="EMBL" id="RDB21572.1"/>
    </source>
</evidence>
<dbReference type="InParanoid" id="A0A369JJR1"/>
<dbReference type="AlphaFoldDB" id="A0A369JJR1"/>
<evidence type="ECO:0000313" key="2">
    <source>
        <dbReference type="Proteomes" id="UP000076154"/>
    </source>
</evidence>